<name>A0A9W9Y9J1_9CNID</name>
<dbReference type="Proteomes" id="UP001163046">
    <property type="component" value="Unassembled WGS sequence"/>
</dbReference>
<sequence>MLGMCKPCSPCCNDGNDITVPECQAPGVSINMQCSFLRSVKCSQMVAKTTVSTAVPTLQTNQSTAAFTTSSTVTSAIANSYPSEPLAKLASPRWRVITGSVVGGVFIVFILPLVITICYFMAKRKRACKKVIDLARAEKEIGESLEQVQGKVQANEGDENETDEQNPAKPVQETCKSEEQTGIQESESRQPRYHSNTDFLKLSSTPPEPSCGLYNHTTVTAKNATVTVCIASSGESTMV</sequence>
<reference evidence="3" key="1">
    <citation type="submission" date="2023-01" db="EMBL/GenBank/DDBJ databases">
        <title>Genome assembly of the deep-sea coral Lophelia pertusa.</title>
        <authorList>
            <person name="Herrera S."/>
            <person name="Cordes E."/>
        </authorList>
    </citation>
    <scope>NUCLEOTIDE SEQUENCE</scope>
    <source>
        <strain evidence="3">USNM1676648</strain>
        <tissue evidence="3">Polyp</tissue>
    </source>
</reference>
<dbReference type="OrthoDB" id="10634591at2759"/>
<keyword evidence="2" id="KW-1133">Transmembrane helix</keyword>
<evidence type="ECO:0008006" key="5">
    <source>
        <dbReference type="Google" id="ProtNLM"/>
    </source>
</evidence>
<keyword evidence="2" id="KW-0472">Membrane</keyword>
<keyword evidence="4" id="KW-1185">Reference proteome</keyword>
<accession>A0A9W9Y9J1</accession>
<evidence type="ECO:0000256" key="2">
    <source>
        <dbReference type="SAM" id="Phobius"/>
    </source>
</evidence>
<evidence type="ECO:0000313" key="4">
    <source>
        <dbReference type="Proteomes" id="UP001163046"/>
    </source>
</evidence>
<dbReference type="EMBL" id="MU827801">
    <property type="protein sequence ID" value="KAJ7327404.1"/>
    <property type="molecule type" value="Genomic_DNA"/>
</dbReference>
<organism evidence="3 4">
    <name type="scientific">Desmophyllum pertusum</name>
    <dbReference type="NCBI Taxonomy" id="174260"/>
    <lineage>
        <taxon>Eukaryota</taxon>
        <taxon>Metazoa</taxon>
        <taxon>Cnidaria</taxon>
        <taxon>Anthozoa</taxon>
        <taxon>Hexacorallia</taxon>
        <taxon>Scleractinia</taxon>
        <taxon>Caryophylliina</taxon>
        <taxon>Caryophylliidae</taxon>
        <taxon>Desmophyllum</taxon>
    </lineage>
</organism>
<feature type="transmembrane region" description="Helical" evidence="2">
    <location>
        <begin position="96"/>
        <end position="122"/>
    </location>
</feature>
<keyword evidence="2" id="KW-0812">Transmembrane</keyword>
<feature type="compositionally biased region" description="Polar residues" evidence="1">
    <location>
        <begin position="193"/>
        <end position="204"/>
    </location>
</feature>
<proteinExistence type="predicted"/>
<dbReference type="AlphaFoldDB" id="A0A9W9Y9J1"/>
<evidence type="ECO:0000256" key="1">
    <source>
        <dbReference type="SAM" id="MobiDB-lite"/>
    </source>
</evidence>
<evidence type="ECO:0000313" key="3">
    <source>
        <dbReference type="EMBL" id="KAJ7327404.1"/>
    </source>
</evidence>
<feature type="region of interest" description="Disordered" evidence="1">
    <location>
        <begin position="147"/>
        <end position="204"/>
    </location>
</feature>
<gene>
    <name evidence="3" type="ORF">OS493_027095</name>
</gene>
<comment type="caution">
    <text evidence="3">The sequence shown here is derived from an EMBL/GenBank/DDBJ whole genome shotgun (WGS) entry which is preliminary data.</text>
</comment>
<protein>
    <recommendedName>
        <fullName evidence="5">TNFR-Cys domain-containing protein</fullName>
    </recommendedName>
</protein>